<protein>
    <submittedName>
        <fullName evidence="2">Uncharacterized protein</fullName>
    </submittedName>
</protein>
<dbReference type="EMBL" id="NJHN03000104">
    <property type="protein sequence ID" value="KAH9414864.1"/>
    <property type="molecule type" value="Genomic_DNA"/>
</dbReference>
<evidence type="ECO:0000256" key="1">
    <source>
        <dbReference type="SAM" id="SignalP"/>
    </source>
</evidence>
<evidence type="ECO:0000313" key="3">
    <source>
        <dbReference type="Proteomes" id="UP000887458"/>
    </source>
</evidence>
<keyword evidence="1" id="KW-0732">Signal</keyword>
<reference evidence="2 3" key="1">
    <citation type="journal article" date="2018" name="J. Allergy Clin. Immunol.">
        <title>High-quality assembly of Dermatophagoides pteronyssinus genome and transcriptome reveals a wide range of novel allergens.</title>
        <authorList>
            <person name="Liu X.Y."/>
            <person name="Yang K.Y."/>
            <person name="Wang M.Q."/>
            <person name="Kwok J.S."/>
            <person name="Zeng X."/>
            <person name="Yang Z."/>
            <person name="Xiao X.J."/>
            <person name="Lau C.P."/>
            <person name="Li Y."/>
            <person name="Huang Z.M."/>
            <person name="Ba J.G."/>
            <person name="Yim A.K."/>
            <person name="Ouyang C.Y."/>
            <person name="Ngai S.M."/>
            <person name="Chan T.F."/>
            <person name="Leung E.L."/>
            <person name="Liu L."/>
            <person name="Liu Z.G."/>
            <person name="Tsui S.K."/>
        </authorList>
    </citation>
    <scope>NUCLEOTIDE SEQUENCE [LARGE SCALE GENOMIC DNA]</scope>
    <source>
        <strain evidence="2">Derp</strain>
    </source>
</reference>
<dbReference type="Proteomes" id="UP000887458">
    <property type="component" value="Unassembled WGS sequence"/>
</dbReference>
<feature type="signal peptide" evidence="1">
    <location>
        <begin position="1"/>
        <end position="22"/>
    </location>
</feature>
<gene>
    <name evidence="2" type="ORF">DERP_012454</name>
</gene>
<keyword evidence="3" id="KW-1185">Reference proteome</keyword>
<accession>A0ABQ8IX43</accession>
<feature type="chain" id="PRO_5047284047" evidence="1">
    <location>
        <begin position="23"/>
        <end position="212"/>
    </location>
</feature>
<reference evidence="2 3" key="2">
    <citation type="journal article" date="2022" name="Mol. Biol. Evol.">
        <title>Comparative Genomics Reveals Insights into the Divergent Evolution of Astigmatic Mites and Household Pest Adaptations.</title>
        <authorList>
            <person name="Xiong Q."/>
            <person name="Wan A.T."/>
            <person name="Liu X."/>
            <person name="Fung C.S."/>
            <person name="Xiao X."/>
            <person name="Malainual N."/>
            <person name="Hou J."/>
            <person name="Wang L."/>
            <person name="Wang M."/>
            <person name="Yang K.Y."/>
            <person name="Cui Y."/>
            <person name="Leung E.L."/>
            <person name="Nong W."/>
            <person name="Shin S.K."/>
            <person name="Au S.W."/>
            <person name="Jeong K.Y."/>
            <person name="Chew F.T."/>
            <person name="Hui J.H."/>
            <person name="Leung T.F."/>
            <person name="Tungtrongchitr A."/>
            <person name="Zhong N."/>
            <person name="Liu Z."/>
            <person name="Tsui S.K."/>
        </authorList>
    </citation>
    <scope>NUCLEOTIDE SEQUENCE [LARGE SCALE GENOMIC DNA]</scope>
    <source>
        <strain evidence="2">Derp</strain>
    </source>
</reference>
<comment type="caution">
    <text evidence="2">The sequence shown here is derived from an EMBL/GenBank/DDBJ whole genome shotgun (WGS) entry which is preliminary data.</text>
</comment>
<evidence type="ECO:0000313" key="2">
    <source>
        <dbReference type="EMBL" id="KAH9414864.1"/>
    </source>
</evidence>
<sequence length="212" mass="23678">MARMMAEDAFFHLASLSLLSLAVRDEVDPAAIGVVVVGGFSLAAIESPPRIDDCRLNAYFGASILSNISLYCSAQNFGLNQSDGRSFSANDFKCRTIGPLKQTKKIDLINGVDHKERHPLKSFTIDKAVSKRSYKIYDLQTRSAFVEIIKLDCMHDLDEGLEKLEVPLINTAMQIVSSREDKQNPKNQLKGKFKIDFQIQRNCSLEISGPHR</sequence>
<proteinExistence type="predicted"/>
<organism evidence="2 3">
    <name type="scientific">Dermatophagoides pteronyssinus</name>
    <name type="common">European house dust mite</name>
    <dbReference type="NCBI Taxonomy" id="6956"/>
    <lineage>
        <taxon>Eukaryota</taxon>
        <taxon>Metazoa</taxon>
        <taxon>Ecdysozoa</taxon>
        <taxon>Arthropoda</taxon>
        <taxon>Chelicerata</taxon>
        <taxon>Arachnida</taxon>
        <taxon>Acari</taxon>
        <taxon>Acariformes</taxon>
        <taxon>Sarcoptiformes</taxon>
        <taxon>Astigmata</taxon>
        <taxon>Psoroptidia</taxon>
        <taxon>Analgoidea</taxon>
        <taxon>Pyroglyphidae</taxon>
        <taxon>Dermatophagoidinae</taxon>
        <taxon>Dermatophagoides</taxon>
    </lineage>
</organism>
<name>A0ABQ8IX43_DERPT</name>